<dbReference type="NCBIfam" id="TIGR03971">
    <property type="entry name" value="SDR_subfam_1"/>
    <property type="match status" value="1"/>
</dbReference>
<dbReference type="AlphaFoldDB" id="A0A2N3WPH1"/>
<dbReference type="PRINTS" id="PR00080">
    <property type="entry name" value="SDRFAMILY"/>
</dbReference>
<keyword evidence="6" id="KW-1185">Reference proteome</keyword>
<dbReference type="PROSITE" id="PS00061">
    <property type="entry name" value="ADH_SHORT"/>
    <property type="match status" value="1"/>
</dbReference>
<dbReference type="InterPro" id="IPR023985">
    <property type="entry name" value="SDR_subfam_1"/>
</dbReference>
<organism evidence="5 6">
    <name type="scientific">Amycolatopsis echigonensis</name>
    <dbReference type="NCBI Taxonomy" id="2576905"/>
    <lineage>
        <taxon>Bacteria</taxon>
        <taxon>Bacillati</taxon>
        <taxon>Actinomycetota</taxon>
        <taxon>Actinomycetes</taxon>
        <taxon>Pseudonocardiales</taxon>
        <taxon>Pseudonocardiaceae</taxon>
        <taxon>Amycolatopsis</taxon>
    </lineage>
</organism>
<dbReference type="InterPro" id="IPR020904">
    <property type="entry name" value="Sc_DH/Rdtase_CS"/>
</dbReference>
<reference evidence="5 6" key="1">
    <citation type="submission" date="2017-12" db="EMBL/GenBank/DDBJ databases">
        <title>Sequencing the genomes of 1000 Actinobacteria strains.</title>
        <authorList>
            <person name="Klenk H.-P."/>
        </authorList>
    </citation>
    <scope>NUCLEOTIDE SEQUENCE [LARGE SCALE GENOMIC DNA]</scope>
    <source>
        <strain evidence="5 6">DSM 45165</strain>
    </source>
</reference>
<dbReference type="OrthoDB" id="3206777at2"/>
<dbReference type="EMBL" id="PJMY01000003">
    <property type="protein sequence ID" value="PKV95767.1"/>
    <property type="molecule type" value="Genomic_DNA"/>
</dbReference>
<sequence length="278" mass="29366">MGSLDGKVALVTGAARGQGRSHAVRLANEGADLIIVDICGKVPTTAYRGATSADLAETAQHIEKAGRRAVSREVDVRDLAALTEAVADGVAELGRLDVVVANAGVFSSAPVHELTEEQWDTMIDVNLSGVWKTVRATVPTLIEQGTGGSIVLISSTGGTQGFPNFAHYVAAKHGVIGLTRSIANELGAQNIRCNAIQPTSVLTDMIDHEAMYRLFRPDLDSPTHEDFREACQAGMNVLPIPWVEPRDISAAVAWLASDESRYVTGISLPVDAGAIGKM</sequence>
<dbReference type="Gene3D" id="3.40.50.720">
    <property type="entry name" value="NAD(P)-binding Rossmann-like Domain"/>
    <property type="match status" value="1"/>
</dbReference>
<dbReference type="Proteomes" id="UP000233750">
    <property type="component" value="Unassembled WGS sequence"/>
</dbReference>
<keyword evidence="3" id="KW-0520">NAD</keyword>
<dbReference type="Proteomes" id="UP000550260">
    <property type="component" value="Unassembled WGS sequence"/>
</dbReference>
<dbReference type="GO" id="GO:0016491">
    <property type="term" value="F:oxidoreductase activity"/>
    <property type="evidence" value="ECO:0007669"/>
    <property type="project" value="UniProtKB-KW"/>
</dbReference>
<protein>
    <submittedName>
        <fullName evidence="5">(-)-trans-carveol dehydrogenase</fullName>
    </submittedName>
    <submittedName>
        <fullName evidence="4">Mycofactocin-coupled SDR family oxidoreductase</fullName>
    </submittedName>
</protein>
<dbReference type="PANTHER" id="PTHR24321:SF8">
    <property type="entry name" value="ESTRADIOL 17-BETA-DEHYDROGENASE 8-RELATED"/>
    <property type="match status" value="1"/>
</dbReference>
<dbReference type="RefSeq" id="WP_101438718.1">
    <property type="nucleotide sequence ID" value="NZ_JACJHR010000033.1"/>
</dbReference>
<reference evidence="4 7" key="2">
    <citation type="submission" date="2020-08" db="EMBL/GenBank/DDBJ databases">
        <title>Amycolatopsis echigonensis JCM 21831.</title>
        <authorList>
            <person name="Tedsree N."/>
            <person name="Kuncharoen N."/>
            <person name="Likhitwitayawuid K."/>
            <person name="Tanasupawat S."/>
        </authorList>
    </citation>
    <scope>NUCLEOTIDE SEQUENCE [LARGE SCALE GENOMIC DNA]</scope>
    <source>
        <strain evidence="4 7">JCM 21831</strain>
    </source>
</reference>
<evidence type="ECO:0000256" key="3">
    <source>
        <dbReference type="ARBA" id="ARBA00023027"/>
    </source>
</evidence>
<proteinExistence type="inferred from homology"/>
<dbReference type="InterPro" id="IPR036291">
    <property type="entry name" value="NAD(P)-bd_dom_sf"/>
</dbReference>
<accession>A0A8E2B6A5</accession>
<dbReference type="FunFam" id="3.40.50.720:FF:000084">
    <property type="entry name" value="Short-chain dehydrogenase reductase"/>
    <property type="match status" value="1"/>
</dbReference>
<dbReference type="NCBIfam" id="NF009467">
    <property type="entry name" value="PRK12826.1-3"/>
    <property type="match status" value="1"/>
</dbReference>
<dbReference type="Pfam" id="PF13561">
    <property type="entry name" value="adh_short_C2"/>
    <property type="match status" value="1"/>
</dbReference>
<evidence type="ECO:0000256" key="1">
    <source>
        <dbReference type="ARBA" id="ARBA00006484"/>
    </source>
</evidence>
<dbReference type="InterPro" id="IPR002347">
    <property type="entry name" value="SDR_fam"/>
</dbReference>
<evidence type="ECO:0000313" key="4">
    <source>
        <dbReference type="EMBL" id="MBB2502022.1"/>
    </source>
</evidence>
<comment type="caution">
    <text evidence="5">The sequence shown here is derived from an EMBL/GenBank/DDBJ whole genome shotgun (WGS) entry which is preliminary data.</text>
</comment>
<dbReference type="EMBL" id="JACJHR010000033">
    <property type="protein sequence ID" value="MBB2502022.1"/>
    <property type="molecule type" value="Genomic_DNA"/>
</dbReference>
<dbReference type="PANTHER" id="PTHR24321">
    <property type="entry name" value="DEHYDROGENASES, SHORT CHAIN"/>
    <property type="match status" value="1"/>
</dbReference>
<dbReference type="PRINTS" id="PR00081">
    <property type="entry name" value="GDHRDH"/>
</dbReference>
<evidence type="ECO:0000313" key="5">
    <source>
        <dbReference type="EMBL" id="PKV95767.1"/>
    </source>
</evidence>
<dbReference type="CDD" id="cd05233">
    <property type="entry name" value="SDR_c"/>
    <property type="match status" value="1"/>
</dbReference>
<evidence type="ECO:0000313" key="7">
    <source>
        <dbReference type="Proteomes" id="UP000550260"/>
    </source>
</evidence>
<evidence type="ECO:0000256" key="2">
    <source>
        <dbReference type="ARBA" id="ARBA00023002"/>
    </source>
</evidence>
<name>A0A2N3WPH1_9PSEU</name>
<gene>
    <name evidence="5" type="ORF">ATK30_6697</name>
    <name evidence="4" type="ORF">H5411_23180</name>
</gene>
<comment type="similarity">
    <text evidence="1">Belongs to the short-chain dehydrogenases/reductases (SDR) family.</text>
</comment>
<accession>A0A2N3WPH1</accession>
<keyword evidence="2" id="KW-0560">Oxidoreductase</keyword>
<evidence type="ECO:0000313" key="6">
    <source>
        <dbReference type="Proteomes" id="UP000233750"/>
    </source>
</evidence>
<dbReference type="SUPFAM" id="SSF51735">
    <property type="entry name" value="NAD(P)-binding Rossmann-fold domains"/>
    <property type="match status" value="1"/>
</dbReference>